<accession>D3FCA4</accession>
<dbReference type="PANTHER" id="PTHR30055:SF234">
    <property type="entry name" value="HTH-TYPE TRANSCRIPTIONAL REGULATOR BETI"/>
    <property type="match status" value="1"/>
</dbReference>
<dbReference type="eggNOG" id="COG1309">
    <property type="taxonomic scope" value="Bacteria"/>
</dbReference>
<protein>
    <submittedName>
        <fullName evidence="6">Transcriptional regulator, TetR family</fullName>
    </submittedName>
</protein>
<dbReference type="PANTHER" id="PTHR30055">
    <property type="entry name" value="HTH-TYPE TRANSCRIPTIONAL REGULATOR RUTR"/>
    <property type="match status" value="1"/>
</dbReference>
<evidence type="ECO:0000313" key="6">
    <source>
        <dbReference type="EMBL" id="ADB53399.1"/>
    </source>
</evidence>
<feature type="domain" description="HTH tetR-type" evidence="5">
    <location>
        <begin position="37"/>
        <end position="97"/>
    </location>
</feature>
<reference evidence="6 7" key="1">
    <citation type="journal article" date="2010" name="Stand. Genomic Sci.">
        <title>Complete genome sequence of Conexibacter woesei type strain (ID131577).</title>
        <authorList>
            <person name="Pukall R."/>
            <person name="Lapidus A."/>
            <person name="Glavina Del Rio T."/>
            <person name="Copeland A."/>
            <person name="Tice H."/>
            <person name="Cheng J.-F."/>
            <person name="Lucas S."/>
            <person name="Chen F."/>
            <person name="Nolan M."/>
            <person name="Bruce D."/>
            <person name="Goodwin L."/>
            <person name="Pitluck S."/>
            <person name="Mavromatis K."/>
            <person name="Ivanova N."/>
            <person name="Ovchinnikova G."/>
            <person name="Pati A."/>
            <person name="Chen A."/>
            <person name="Palaniappan K."/>
            <person name="Land M."/>
            <person name="Hauser L."/>
            <person name="Chang Y.-J."/>
            <person name="Jeffries C.D."/>
            <person name="Chain P."/>
            <person name="Meincke L."/>
            <person name="Sims D."/>
            <person name="Brettin T."/>
            <person name="Detter J.C."/>
            <person name="Rohde M."/>
            <person name="Goeker M."/>
            <person name="Bristow J."/>
            <person name="Eisen J.A."/>
            <person name="Markowitz V."/>
            <person name="Kyrpides N.C."/>
            <person name="Klenk H.-P."/>
            <person name="Hugenholtz P."/>
        </authorList>
    </citation>
    <scope>NUCLEOTIDE SEQUENCE [LARGE SCALE GENOMIC DNA]</scope>
    <source>
        <strain evidence="7">DSM 14684 / CIP 108061 / JCM 11494 / NBRC 100937 / ID131577</strain>
    </source>
</reference>
<feature type="DNA-binding region" description="H-T-H motif" evidence="4">
    <location>
        <begin position="60"/>
        <end position="79"/>
    </location>
</feature>
<dbReference type="STRING" id="469383.Cwoe_4988"/>
<evidence type="ECO:0000313" key="7">
    <source>
        <dbReference type="Proteomes" id="UP000008229"/>
    </source>
</evidence>
<reference evidence="7" key="2">
    <citation type="submission" date="2010-01" db="EMBL/GenBank/DDBJ databases">
        <title>The complete genome of Conexibacter woesei DSM 14684.</title>
        <authorList>
            <consortium name="US DOE Joint Genome Institute (JGI-PGF)"/>
            <person name="Lucas S."/>
            <person name="Copeland A."/>
            <person name="Lapidus A."/>
            <person name="Glavina del Rio T."/>
            <person name="Dalin E."/>
            <person name="Tice H."/>
            <person name="Bruce D."/>
            <person name="Goodwin L."/>
            <person name="Pitluck S."/>
            <person name="Kyrpides N."/>
            <person name="Mavromatis K."/>
            <person name="Ivanova N."/>
            <person name="Mikhailova N."/>
            <person name="Chertkov O."/>
            <person name="Brettin T."/>
            <person name="Detter J.C."/>
            <person name="Han C."/>
            <person name="Larimer F."/>
            <person name="Land M."/>
            <person name="Hauser L."/>
            <person name="Markowitz V."/>
            <person name="Cheng J.-F."/>
            <person name="Hugenholtz P."/>
            <person name="Woyke T."/>
            <person name="Wu D."/>
            <person name="Pukall R."/>
            <person name="Steenblock K."/>
            <person name="Schneider S."/>
            <person name="Klenk H.-P."/>
            <person name="Eisen J.A."/>
        </authorList>
    </citation>
    <scope>NUCLEOTIDE SEQUENCE [LARGE SCALE GENOMIC DNA]</scope>
    <source>
        <strain evidence="7">DSM 14684 / CIP 108061 / JCM 11494 / NBRC 100937 / ID131577</strain>
    </source>
</reference>
<evidence type="ECO:0000256" key="4">
    <source>
        <dbReference type="PROSITE-ProRule" id="PRU00335"/>
    </source>
</evidence>
<dbReference type="OrthoDB" id="3296001at2"/>
<organism evidence="6 7">
    <name type="scientific">Conexibacter woesei (strain DSM 14684 / CCUG 47730 / CIP 108061 / JCM 11494 / NBRC 100937 / ID131577)</name>
    <dbReference type="NCBI Taxonomy" id="469383"/>
    <lineage>
        <taxon>Bacteria</taxon>
        <taxon>Bacillati</taxon>
        <taxon>Actinomycetota</taxon>
        <taxon>Thermoleophilia</taxon>
        <taxon>Solirubrobacterales</taxon>
        <taxon>Conexibacteraceae</taxon>
        <taxon>Conexibacter</taxon>
    </lineage>
</organism>
<dbReference type="PRINTS" id="PR00455">
    <property type="entry name" value="HTHTETR"/>
</dbReference>
<dbReference type="AlphaFoldDB" id="D3FCA4"/>
<name>D3FCA4_CONWI</name>
<dbReference type="KEGG" id="cwo:Cwoe_4988"/>
<proteinExistence type="predicted"/>
<evidence type="ECO:0000256" key="2">
    <source>
        <dbReference type="ARBA" id="ARBA00023125"/>
    </source>
</evidence>
<dbReference type="InterPro" id="IPR001647">
    <property type="entry name" value="HTH_TetR"/>
</dbReference>
<evidence type="ECO:0000256" key="3">
    <source>
        <dbReference type="ARBA" id="ARBA00023163"/>
    </source>
</evidence>
<dbReference type="PROSITE" id="PS50977">
    <property type="entry name" value="HTH_TETR_2"/>
    <property type="match status" value="1"/>
</dbReference>
<dbReference type="SUPFAM" id="SSF46689">
    <property type="entry name" value="Homeodomain-like"/>
    <property type="match status" value="1"/>
</dbReference>
<dbReference type="Gene3D" id="1.10.357.10">
    <property type="entry name" value="Tetracycline Repressor, domain 2"/>
    <property type="match status" value="1"/>
</dbReference>
<dbReference type="Proteomes" id="UP000008229">
    <property type="component" value="Chromosome"/>
</dbReference>
<keyword evidence="1" id="KW-0805">Transcription regulation</keyword>
<evidence type="ECO:0000256" key="1">
    <source>
        <dbReference type="ARBA" id="ARBA00023015"/>
    </source>
</evidence>
<dbReference type="GO" id="GO:0000976">
    <property type="term" value="F:transcription cis-regulatory region binding"/>
    <property type="evidence" value="ECO:0007669"/>
    <property type="project" value="TreeGrafter"/>
</dbReference>
<dbReference type="Pfam" id="PF17754">
    <property type="entry name" value="TetR_C_14"/>
    <property type="match status" value="1"/>
</dbReference>
<keyword evidence="7" id="KW-1185">Reference proteome</keyword>
<dbReference type="GO" id="GO:0003700">
    <property type="term" value="F:DNA-binding transcription factor activity"/>
    <property type="evidence" value="ECO:0007669"/>
    <property type="project" value="TreeGrafter"/>
</dbReference>
<evidence type="ECO:0000259" key="5">
    <source>
        <dbReference type="PROSITE" id="PS50977"/>
    </source>
</evidence>
<dbReference type="HOGENOM" id="CLU_069356_2_0_11"/>
<dbReference type="InterPro" id="IPR041347">
    <property type="entry name" value="MftR_C"/>
</dbReference>
<dbReference type="InterPro" id="IPR009057">
    <property type="entry name" value="Homeodomain-like_sf"/>
</dbReference>
<dbReference type="EMBL" id="CP001854">
    <property type="protein sequence ID" value="ADB53399.1"/>
    <property type="molecule type" value="Genomic_DNA"/>
</dbReference>
<dbReference type="RefSeq" id="WP_012936450.1">
    <property type="nucleotide sequence ID" value="NC_013739.1"/>
</dbReference>
<gene>
    <name evidence="6" type="ordered locus">Cwoe_4988</name>
</gene>
<dbReference type="PROSITE" id="PS01081">
    <property type="entry name" value="HTH_TETR_1"/>
    <property type="match status" value="1"/>
</dbReference>
<dbReference type="Pfam" id="PF00440">
    <property type="entry name" value="TetR_N"/>
    <property type="match status" value="1"/>
</dbReference>
<keyword evidence="3" id="KW-0804">Transcription</keyword>
<dbReference type="Gene3D" id="1.10.10.60">
    <property type="entry name" value="Homeodomain-like"/>
    <property type="match status" value="1"/>
</dbReference>
<sequence precursor="true">MSDKFADVDAAVLPASPLAAVARHAAAQPGLRERKKRRTYETIARVALDLFDAQGFRATTIAQIAEAADVSPRTVSAYFPAKEDLVFPHSADAMERLEERLRDRGPGEYAVDALRSWIGELFDDLGDKHEHARERTRRGVIESDENLRAYERRQMERAERLLGDAIARDLGTTPDDVAAQLASAAAIGAMAAIGRVHEEQGEVEDPVAHRDAALALVDQAIVFLRGGVSELRAHRGEPPLRGPESA</sequence>
<dbReference type="InterPro" id="IPR023772">
    <property type="entry name" value="DNA-bd_HTH_TetR-type_CS"/>
</dbReference>
<dbReference type="InterPro" id="IPR050109">
    <property type="entry name" value="HTH-type_TetR-like_transc_reg"/>
</dbReference>
<keyword evidence="2 4" id="KW-0238">DNA-binding</keyword>